<reference evidence="8 9" key="1">
    <citation type="journal article" date="2016" name="Proc. Natl. Acad. Sci. U.S.A.">
        <title>Comparative genomics of biotechnologically important yeasts.</title>
        <authorList>
            <person name="Riley R."/>
            <person name="Haridas S."/>
            <person name="Wolfe K.H."/>
            <person name="Lopes M.R."/>
            <person name="Hittinger C.T."/>
            <person name="Goeker M."/>
            <person name="Salamov A.A."/>
            <person name="Wisecaver J.H."/>
            <person name="Long T.M."/>
            <person name="Calvey C.H."/>
            <person name="Aerts A.L."/>
            <person name="Barry K.W."/>
            <person name="Choi C."/>
            <person name="Clum A."/>
            <person name="Coughlan A.Y."/>
            <person name="Deshpande S."/>
            <person name="Douglass A.P."/>
            <person name="Hanson S.J."/>
            <person name="Klenk H.-P."/>
            <person name="LaButti K.M."/>
            <person name="Lapidus A."/>
            <person name="Lindquist E.A."/>
            <person name="Lipzen A.M."/>
            <person name="Meier-Kolthoff J.P."/>
            <person name="Ohm R.A."/>
            <person name="Otillar R.P."/>
            <person name="Pangilinan J.L."/>
            <person name="Peng Y."/>
            <person name="Rokas A."/>
            <person name="Rosa C.A."/>
            <person name="Scheuner C."/>
            <person name="Sibirny A.A."/>
            <person name="Slot J.C."/>
            <person name="Stielow J.B."/>
            <person name="Sun H."/>
            <person name="Kurtzman C.P."/>
            <person name="Blackwell M."/>
            <person name="Grigoriev I.V."/>
            <person name="Jeffries T.W."/>
        </authorList>
    </citation>
    <scope>NUCLEOTIDE SEQUENCE [LARGE SCALE GENOMIC DNA]</scope>
    <source>
        <strain evidence="8 9">DSM 6958</strain>
    </source>
</reference>
<organism evidence="8 9">
    <name type="scientific">Nadsonia fulvescens var. elongata DSM 6958</name>
    <dbReference type="NCBI Taxonomy" id="857566"/>
    <lineage>
        <taxon>Eukaryota</taxon>
        <taxon>Fungi</taxon>
        <taxon>Dikarya</taxon>
        <taxon>Ascomycota</taxon>
        <taxon>Saccharomycotina</taxon>
        <taxon>Dipodascomycetes</taxon>
        <taxon>Dipodascales</taxon>
        <taxon>Dipodascales incertae sedis</taxon>
        <taxon>Nadsonia</taxon>
    </lineage>
</organism>
<dbReference type="EMBL" id="KV454411">
    <property type="protein sequence ID" value="ODQ64787.1"/>
    <property type="molecule type" value="Genomic_DNA"/>
</dbReference>
<dbReference type="PANTHER" id="PTHR12663:SF0">
    <property type="entry name" value="PRECOCIOUS DISSOCIATION OF SISTERS 5, ISOFORM A"/>
    <property type="match status" value="1"/>
</dbReference>
<keyword evidence="6" id="KW-0175">Coiled coil</keyword>
<keyword evidence="9" id="KW-1185">Reference proteome</keyword>
<evidence type="ECO:0000313" key="9">
    <source>
        <dbReference type="Proteomes" id="UP000095009"/>
    </source>
</evidence>
<evidence type="ECO:0000256" key="6">
    <source>
        <dbReference type="SAM" id="Coils"/>
    </source>
</evidence>
<gene>
    <name evidence="8" type="ORF">NADFUDRAFT_43083</name>
</gene>
<dbReference type="GO" id="GO:0005634">
    <property type="term" value="C:nucleus"/>
    <property type="evidence" value="ECO:0007669"/>
    <property type="project" value="UniProtKB-SubCell"/>
</dbReference>
<keyword evidence="3" id="KW-0498">Mitosis</keyword>
<proteinExistence type="predicted"/>
<keyword evidence="4" id="KW-0539">Nucleus</keyword>
<dbReference type="CDD" id="cd19953">
    <property type="entry name" value="PDS5"/>
    <property type="match status" value="1"/>
</dbReference>
<dbReference type="Gene3D" id="1.25.10.10">
    <property type="entry name" value="Leucine-rich Repeat Variant"/>
    <property type="match status" value="1"/>
</dbReference>
<evidence type="ECO:0000256" key="4">
    <source>
        <dbReference type="ARBA" id="ARBA00023242"/>
    </source>
</evidence>
<dbReference type="InterPro" id="IPR039776">
    <property type="entry name" value="Pds5"/>
</dbReference>
<sequence length="1331" mass="152289">MVSDSFEEEQLTLGSLDFDQDLLAIRRNVSDLLKALKTLHEELKTLQQEEVDLTSLTDVKDQIIHPQIIDHKNAGVRAYVACCLCDMLRLYAPDAPYTLKQLRTIFGLFKKQILSLKDREQTYYNEAYYLLESLVQVRCIVLATDFPDAEKFVTGMFEDFYTLNKTQGTHNVELLLTSILSQLVEESDIIPPKVIKIILSHLLTPNTVSNIINKGDTPMITQSFKNPGFNLSKAICTENMDIMTRQVNHYFSEEFNDVSKEEDQARLLENLKKLHRLAIAIWKAVPEIITNVIGHIEQELLTDDISARLLATETIGEMLSYFPSRVNFISEHKTVYSSWLTRINDKASQVRNAWTESVPFIIKNRNDVSKEVTDALLERLNDIDERVRVTACKAFGQLDLQTLLSKFRGKKLETNLSNRLRDVKTLVHVQAFETVGTIYNMAYESLVSGNTEAEELANWIPSQVLKQIFLADPEINSLIDEVITEKILPFDSDDSTRTRRLLSMINSLDENARKAFYGLPVRQIKLAQYFGVLIQLAKRYNGGTLKDFEIPKEQLEKNISSIIEYLSAVFPDKVNAKSQFESFLKNNNSRSYDLILTCLNSESSYKSVRRAIDELRSPKKEYLLKNDKSLLLPLLYRSSFIFFNESNVLPTLNICKDPQMPLFKTAHEYLHKISISHPAIMKRHINGLTSLVVEIEESRLGKSGDFLKAIASLTSKFPNTIMMDDNEEFFRALKSIALNGSYAEAEQAIKIIKFLYSGNLDNKDYSKLVIEIVDGCFKDLFLIKNTPVFVTRLASLAKLCRHLPKFVESYSSELTPFLIKEVLLKNDTISTEDEPEWIDENEIDETTGEPLLENEILAKSFALKILVNRLIVLTKDENAMVLATPVFKLLISLINNTGEIVPMKLGSTPEYYKNRLLLTAGLLLLKLGKYPMYDRVIRPSDVNRLIHLAQNPCLQVRKIFLEKLIFYLTSEKISFRFFPLLFLVAFEPDTELRRYITTWLHACFQKQQRPTSATLSSIESYKRMELELLLPRLIHMLAHHPDLFDITDVNEIRDAKVSANCIIYYLSIIATEANISYLYYLSQRVKQYSDVLAAPHITIEDATEAERNIDRYNETGSEGDDEREVDTDRAFMKAKTPHEEVDEAKNPENSPSRILYLLSDLSSLLIRQFHEIKSWPLSTWPGKRSLSPDIFSPMISGVVARQIAKTVYLPEEFNSGHITEPMIRAALSKRNFKANIKAKKTGTERDLALGNASLREPSSTNFSKKRTGPKLSSKKPKEKKSKLSTLQESSEVRRSGRLRDRIVNYSLVLDEEEDENEEQESEEESNSDSEA</sequence>
<evidence type="ECO:0000256" key="3">
    <source>
        <dbReference type="ARBA" id="ARBA00022776"/>
    </source>
</evidence>
<feature type="compositionally biased region" description="Basic and acidic residues" evidence="7">
    <location>
        <begin position="1290"/>
        <end position="1302"/>
    </location>
</feature>
<dbReference type="InterPro" id="IPR011989">
    <property type="entry name" value="ARM-like"/>
</dbReference>
<dbReference type="InterPro" id="IPR016024">
    <property type="entry name" value="ARM-type_fold"/>
</dbReference>
<feature type="compositionally biased region" description="Acidic residues" evidence="7">
    <location>
        <begin position="1309"/>
        <end position="1331"/>
    </location>
</feature>
<accession>A0A1E3PIW0</accession>
<keyword evidence="5" id="KW-0131">Cell cycle</keyword>
<dbReference type="GO" id="GO:0051301">
    <property type="term" value="P:cell division"/>
    <property type="evidence" value="ECO:0007669"/>
    <property type="project" value="UniProtKB-KW"/>
</dbReference>
<evidence type="ECO:0000256" key="2">
    <source>
        <dbReference type="ARBA" id="ARBA00022618"/>
    </source>
</evidence>
<dbReference type="Proteomes" id="UP000095009">
    <property type="component" value="Unassembled WGS sequence"/>
</dbReference>
<dbReference type="OrthoDB" id="200660at2759"/>
<dbReference type="STRING" id="857566.A0A1E3PIW0"/>
<feature type="coiled-coil region" evidence="6">
    <location>
        <begin position="29"/>
        <end position="56"/>
    </location>
</feature>
<protein>
    <recommendedName>
        <fullName evidence="10">ARM repeat-containing protein</fullName>
    </recommendedName>
</protein>
<evidence type="ECO:0000256" key="7">
    <source>
        <dbReference type="SAM" id="MobiDB-lite"/>
    </source>
</evidence>
<dbReference type="SUPFAM" id="SSF48371">
    <property type="entry name" value="ARM repeat"/>
    <property type="match status" value="2"/>
</dbReference>
<dbReference type="GO" id="GO:0006281">
    <property type="term" value="P:DNA repair"/>
    <property type="evidence" value="ECO:0007669"/>
    <property type="project" value="TreeGrafter"/>
</dbReference>
<evidence type="ECO:0000313" key="8">
    <source>
        <dbReference type="EMBL" id="ODQ64787.1"/>
    </source>
</evidence>
<feature type="region of interest" description="Disordered" evidence="7">
    <location>
        <begin position="1252"/>
        <end position="1331"/>
    </location>
</feature>
<keyword evidence="2" id="KW-0132">Cell division</keyword>
<evidence type="ECO:0000256" key="5">
    <source>
        <dbReference type="ARBA" id="ARBA00023306"/>
    </source>
</evidence>
<evidence type="ECO:0008006" key="10">
    <source>
        <dbReference type="Google" id="ProtNLM"/>
    </source>
</evidence>
<name>A0A1E3PIW0_9ASCO</name>
<feature type="compositionally biased region" description="Basic residues" evidence="7">
    <location>
        <begin position="1263"/>
        <end position="1282"/>
    </location>
</feature>
<evidence type="ECO:0000256" key="1">
    <source>
        <dbReference type="ARBA" id="ARBA00004123"/>
    </source>
</evidence>
<dbReference type="GO" id="GO:0007064">
    <property type="term" value="P:mitotic sister chromatid cohesion"/>
    <property type="evidence" value="ECO:0007669"/>
    <property type="project" value="InterPro"/>
</dbReference>
<dbReference type="PANTHER" id="PTHR12663">
    <property type="entry name" value="ANDROGEN INDUCED INHIBITOR OF PROLIFERATION AS3 / PDS5-RELATED"/>
    <property type="match status" value="1"/>
</dbReference>
<comment type="subcellular location">
    <subcellularLocation>
        <location evidence="1">Nucleus</location>
    </subcellularLocation>
</comment>
<dbReference type="Pfam" id="PF20168">
    <property type="entry name" value="PDS5"/>
    <property type="match status" value="1"/>
</dbReference>
<dbReference type="GO" id="GO:0000785">
    <property type="term" value="C:chromatin"/>
    <property type="evidence" value="ECO:0007669"/>
    <property type="project" value="TreeGrafter"/>
</dbReference>